<keyword evidence="4" id="KW-0346">Stress response</keyword>
<evidence type="ECO:0000256" key="4">
    <source>
        <dbReference type="ARBA" id="ARBA00023016"/>
    </source>
</evidence>
<comment type="subcellular location">
    <subcellularLocation>
        <location evidence="7">Cell membrane</location>
        <topology evidence="7">Peripheral membrane protein</topology>
        <orientation evidence="7">Cytoplasmic side</orientation>
    </subcellularLocation>
    <text evidence="7">Localizes to the Z ring in an FtsZ-dependent manner. Targeted to the membrane through a conserved C-terminal amphipathic helix.</text>
</comment>
<dbReference type="InterPro" id="IPR020823">
    <property type="entry name" value="Cell_div_FtsA"/>
</dbReference>
<evidence type="ECO:0000256" key="1">
    <source>
        <dbReference type="ARBA" id="ARBA00007381"/>
    </source>
</evidence>
<dbReference type="PANTHER" id="PTHR32432">
    <property type="entry name" value="CELL DIVISION PROTEIN FTSA-RELATED"/>
    <property type="match status" value="1"/>
</dbReference>
<proteinExistence type="inferred from homology"/>
<keyword evidence="3 7" id="KW-0132">Cell division</keyword>
<dbReference type="PROSITE" id="PS00329">
    <property type="entry name" value="HSP70_2"/>
    <property type="match status" value="1"/>
</dbReference>
<dbReference type="GO" id="GO:0043093">
    <property type="term" value="P:FtsZ-dependent cytokinesis"/>
    <property type="evidence" value="ECO:0007669"/>
    <property type="project" value="UniProtKB-UniRule"/>
</dbReference>
<dbReference type="Pfam" id="PF14450">
    <property type="entry name" value="FtsA"/>
    <property type="match status" value="1"/>
</dbReference>
<dbReference type="SUPFAM" id="SSF53067">
    <property type="entry name" value="Actin-like ATPase domain"/>
    <property type="match status" value="2"/>
</dbReference>
<evidence type="ECO:0000313" key="11">
    <source>
        <dbReference type="EMBL" id="QPC46263.1"/>
    </source>
</evidence>
<dbReference type="Gene3D" id="3.30.1490.110">
    <property type="match status" value="1"/>
</dbReference>
<comment type="similarity">
    <text evidence="1">Belongs to the heat shock protein 70 family.</text>
</comment>
<dbReference type="CDD" id="cd24048">
    <property type="entry name" value="ASKHA_NBD_FtsA"/>
    <property type="match status" value="1"/>
</dbReference>
<feature type="compositionally biased region" description="Polar residues" evidence="9">
    <location>
        <begin position="398"/>
        <end position="409"/>
    </location>
</feature>
<keyword evidence="5 7" id="KW-0472">Membrane</keyword>
<organism evidence="11 12">
    <name type="scientific">Mangrovibacillus cuniculi</name>
    <dbReference type="NCBI Taxonomy" id="2593652"/>
    <lineage>
        <taxon>Bacteria</taxon>
        <taxon>Bacillati</taxon>
        <taxon>Bacillota</taxon>
        <taxon>Bacilli</taxon>
        <taxon>Bacillales</taxon>
        <taxon>Bacillaceae</taxon>
        <taxon>Mangrovibacillus</taxon>
    </lineage>
</organism>
<dbReference type="RefSeq" id="WP_239673788.1">
    <property type="nucleotide sequence ID" value="NZ_CP049742.1"/>
</dbReference>
<comment type="similarity">
    <text evidence="7 8">Belongs to the FtsA/MreB family.</text>
</comment>
<evidence type="ECO:0000256" key="2">
    <source>
        <dbReference type="ARBA" id="ARBA00022475"/>
    </source>
</evidence>
<evidence type="ECO:0000256" key="9">
    <source>
        <dbReference type="SAM" id="MobiDB-lite"/>
    </source>
</evidence>
<dbReference type="HAMAP" id="MF_02033">
    <property type="entry name" value="FtsA"/>
    <property type="match status" value="1"/>
</dbReference>
<evidence type="ECO:0000313" key="12">
    <source>
        <dbReference type="Proteomes" id="UP000593626"/>
    </source>
</evidence>
<comment type="subunit">
    <text evidence="7">Self-interacts. Interacts with FtsZ.</text>
</comment>
<evidence type="ECO:0000256" key="7">
    <source>
        <dbReference type="HAMAP-Rule" id="MF_02033"/>
    </source>
</evidence>
<gene>
    <name evidence="7 11" type="primary">ftsA</name>
    <name evidence="11" type="ORF">G8O30_04460</name>
</gene>
<dbReference type="AlphaFoldDB" id="A0A7S8CAA8"/>
<comment type="function">
    <text evidence="7 8">Cell division protein that is involved in the assembly of the Z ring. May serve as a membrane anchor for the Z ring.</text>
</comment>
<dbReference type="InterPro" id="IPR050696">
    <property type="entry name" value="FtsA/MreB"/>
</dbReference>
<evidence type="ECO:0000256" key="6">
    <source>
        <dbReference type="ARBA" id="ARBA00023306"/>
    </source>
</evidence>
<name>A0A7S8CAA8_9BACI</name>
<protein>
    <recommendedName>
        <fullName evidence="7 8">Cell division protein FtsA</fullName>
    </recommendedName>
</protein>
<dbReference type="SMART" id="SM00842">
    <property type="entry name" value="FtsA"/>
    <property type="match status" value="1"/>
</dbReference>
<reference evidence="11 12" key="1">
    <citation type="submission" date="2019-07" db="EMBL/GenBank/DDBJ databases">
        <title>Genome sequence of 2 isolates from Red Sea Mangroves.</title>
        <authorList>
            <person name="Sefrji F."/>
            <person name="Michoud G."/>
            <person name="Merlino G."/>
            <person name="Daffonchio D."/>
        </authorList>
    </citation>
    <scope>NUCLEOTIDE SEQUENCE [LARGE SCALE GENOMIC DNA]</scope>
    <source>
        <strain evidence="11 12">R1DC41</strain>
    </source>
</reference>
<dbReference type="EMBL" id="CP049742">
    <property type="protein sequence ID" value="QPC46263.1"/>
    <property type="molecule type" value="Genomic_DNA"/>
</dbReference>
<dbReference type="PANTHER" id="PTHR32432:SF4">
    <property type="entry name" value="CELL DIVISION PROTEIN FTSA"/>
    <property type="match status" value="1"/>
</dbReference>
<accession>A0A7S8CAA8</accession>
<feature type="compositionally biased region" description="Basic and acidic residues" evidence="9">
    <location>
        <begin position="410"/>
        <end position="420"/>
    </location>
</feature>
<keyword evidence="6 7" id="KW-0131">Cell cycle</keyword>
<keyword evidence="2 7" id="KW-1003">Cell membrane</keyword>
<dbReference type="Proteomes" id="UP000593626">
    <property type="component" value="Chromosome"/>
</dbReference>
<dbReference type="NCBIfam" id="TIGR01174">
    <property type="entry name" value="ftsA"/>
    <property type="match status" value="1"/>
</dbReference>
<dbReference type="InterPro" id="IPR043129">
    <property type="entry name" value="ATPase_NBD"/>
</dbReference>
<evidence type="ECO:0000256" key="8">
    <source>
        <dbReference type="PIRNR" id="PIRNR003101"/>
    </source>
</evidence>
<dbReference type="PIRSF" id="PIRSF003101">
    <property type="entry name" value="FtsA"/>
    <property type="match status" value="1"/>
</dbReference>
<dbReference type="Pfam" id="PF02491">
    <property type="entry name" value="SHS2_FTSA"/>
    <property type="match status" value="1"/>
</dbReference>
<dbReference type="InterPro" id="IPR003494">
    <property type="entry name" value="SHS2_FtsA"/>
</dbReference>
<evidence type="ECO:0000256" key="5">
    <source>
        <dbReference type="ARBA" id="ARBA00023136"/>
    </source>
</evidence>
<evidence type="ECO:0000259" key="10">
    <source>
        <dbReference type="SMART" id="SM00842"/>
    </source>
</evidence>
<sequence>MNNQEYYISLDIGTSSVKVILCEMVQDSLTIIGVGNVRSQGIKKGLIVDMEATVQSIRKAVEKAERVVGATIRDVIVTIPATQATIQPSDSLLLLPEQNHEITSEDIGKVIEGAQIISIPPEKEIINFVPEQFLVDEIDEILDPRGMTGKRLEVEGFLTLTSKTMLHNMLRAVEKAGLNTLDIVLQPLGAGMMALSDDEREHGVALVDIGGGSTTVSLFYRGHLQHTFSIPIGGERITSDLAIGLSTSQDEAELIKRKYGHAFVDDASDEVYFSVPKVGSDQHQQFNQVEVADMIEARLEELFYFIQDELARLNVRDLPGGFVLTGGVVNLPGVLDLAQEVLKNRTRAAVPDYLGVREPEYTTSIGTILFAHQMAKLQGISLTVNTSPNSESGEVKSNKNTKPVKQKNTMQDEEKDDKPSAMKRLLGYFFD</sequence>
<dbReference type="InterPro" id="IPR018181">
    <property type="entry name" value="Heat_shock_70_CS"/>
</dbReference>
<dbReference type="Gene3D" id="3.30.420.40">
    <property type="match status" value="2"/>
</dbReference>
<dbReference type="GO" id="GO:0009898">
    <property type="term" value="C:cytoplasmic side of plasma membrane"/>
    <property type="evidence" value="ECO:0007669"/>
    <property type="project" value="UniProtKB-UniRule"/>
</dbReference>
<dbReference type="GO" id="GO:0032153">
    <property type="term" value="C:cell division site"/>
    <property type="evidence" value="ECO:0007669"/>
    <property type="project" value="UniProtKB-UniRule"/>
</dbReference>
<keyword evidence="12" id="KW-1185">Reference proteome</keyword>
<feature type="domain" description="SHS2" evidence="10">
    <location>
        <begin position="7"/>
        <end position="194"/>
    </location>
</feature>
<evidence type="ECO:0000256" key="3">
    <source>
        <dbReference type="ARBA" id="ARBA00022618"/>
    </source>
</evidence>
<feature type="region of interest" description="Disordered" evidence="9">
    <location>
        <begin position="385"/>
        <end position="421"/>
    </location>
</feature>
<dbReference type="KEGG" id="mcui:G8O30_04460"/>